<name>A0A8S3QZZ3_MYTED</name>
<comment type="caution">
    <text evidence="1">The sequence shown here is derived from an EMBL/GenBank/DDBJ whole genome shotgun (WGS) entry which is preliminary data.</text>
</comment>
<evidence type="ECO:0000313" key="2">
    <source>
        <dbReference type="Proteomes" id="UP000683360"/>
    </source>
</evidence>
<gene>
    <name evidence="1" type="ORF">MEDL_17259</name>
</gene>
<keyword evidence="2" id="KW-1185">Reference proteome</keyword>
<protein>
    <submittedName>
        <fullName evidence="1">Uncharacterized protein</fullName>
    </submittedName>
</protein>
<dbReference type="Proteomes" id="UP000683360">
    <property type="component" value="Unassembled WGS sequence"/>
</dbReference>
<proteinExistence type="predicted"/>
<dbReference type="AlphaFoldDB" id="A0A8S3QZZ3"/>
<dbReference type="EMBL" id="CAJPWZ010000896">
    <property type="protein sequence ID" value="CAG2202703.1"/>
    <property type="molecule type" value="Genomic_DNA"/>
</dbReference>
<organism evidence="1 2">
    <name type="scientific">Mytilus edulis</name>
    <name type="common">Blue mussel</name>
    <dbReference type="NCBI Taxonomy" id="6550"/>
    <lineage>
        <taxon>Eukaryota</taxon>
        <taxon>Metazoa</taxon>
        <taxon>Spiralia</taxon>
        <taxon>Lophotrochozoa</taxon>
        <taxon>Mollusca</taxon>
        <taxon>Bivalvia</taxon>
        <taxon>Autobranchia</taxon>
        <taxon>Pteriomorphia</taxon>
        <taxon>Mytilida</taxon>
        <taxon>Mytiloidea</taxon>
        <taxon>Mytilidae</taxon>
        <taxon>Mytilinae</taxon>
        <taxon>Mytilus</taxon>
    </lineage>
</organism>
<reference evidence="1" key="1">
    <citation type="submission" date="2021-03" db="EMBL/GenBank/DDBJ databases">
        <authorList>
            <person name="Bekaert M."/>
        </authorList>
    </citation>
    <scope>NUCLEOTIDE SEQUENCE</scope>
</reference>
<dbReference type="OrthoDB" id="10383101at2759"/>
<evidence type="ECO:0000313" key="1">
    <source>
        <dbReference type="EMBL" id="CAG2202703.1"/>
    </source>
</evidence>
<accession>A0A8S3QZZ3</accession>
<sequence>MDAKLEMMLSTKDTNMRIIIEKIAEVKSLVTKVKQDTITDDFILEAADAIKYTTSDTLPKLGRELAKCLAVKYGEIPTSEGLARACSHWLELWMKNKTPMDLVYKLRDLEESVIHDEAEKLQKREKIWSGTSSNETTSDTDSDRGFIRIEFSNDDKSKRSVYYQHIVNG</sequence>